<evidence type="ECO:0000313" key="1">
    <source>
        <dbReference type="EMBL" id="ATB68986.1"/>
    </source>
</evidence>
<proteinExistence type="predicted"/>
<dbReference type="Proteomes" id="UP000217349">
    <property type="component" value="Chromosome"/>
</dbReference>
<dbReference type="OrthoDB" id="7011846at2"/>
<organism evidence="1 2">
    <name type="scientific">Sulfurospirillum diekertiae</name>
    <dbReference type="NCBI Taxonomy" id="1854492"/>
    <lineage>
        <taxon>Bacteria</taxon>
        <taxon>Pseudomonadati</taxon>
        <taxon>Campylobacterota</taxon>
        <taxon>Epsilonproteobacteria</taxon>
        <taxon>Campylobacterales</taxon>
        <taxon>Sulfurospirillaceae</taxon>
        <taxon>Sulfurospirillum</taxon>
    </lineage>
</organism>
<dbReference type="EMBL" id="CP023275">
    <property type="protein sequence ID" value="ATB68986.1"/>
    <property type="molecule type" value="Genomic_DNA"/>
</dbReference>
<dbReference type="RefSeq" id="WP_096046123.1">
    <property type="nucleotide sequence ID" value="NZ_CP023275.1"/>
</dbReference>
<evidence type="ECO:0000313" key="2">
    <source>
        <dbReference type="Proteomes" id="UP000217349"/>
    </source>
</evidence>
<dbReference type="KEGG" id="sulj:SJPD1_0873"/>
<gene>
    <name evidence="1" type="ORF">SJPD1_0873</name>
</gene>
<dbReference type="AlphaFoldDB" id="A0A290HT30"/>
<accession>A0A290HT30</accession>
<name>A0A290HT30_9BACT</name>
<protein>
    <submittedName>
        <fullName evidence="1">Uncharacterized protein</fullName>
    </submittedName>
</protein>
<sequence length="318" mass="36375">MDNKNTVKEFVSGDSITLKMQLTPEQDSMMREWSLSIPTLYMLDICVVSATKLTSASLENDPRKANLVNDLRELDRPNNCFSYLFALMEKVSDSRGIDTDEELEKKILSDLVSMRKFFTNARVYEPDEFVLDFLKELRGNPIEEKRSDYLGFLRALNDQFKLSNPVSSKQRLKIAEKIIEQTNHFNFSRQHPVVTIGLACLYGNLAAKKLMKFKADPQNFDAENALADIMLISRFAGIKLEIEQLGRDGVGGYLRSNFITDDNGLIDIIKCFTPNVVKHTDKHDGRETQTTMTVKLKELLTDIEMEEYDHLLNLLNQG</sequence>
<reference evidence="2" key="1">
    <citation type="submission" date="2017-09" db="EMBL/GenBank/DDBJ databases">
        <title>The complete genome of Sulfurospirillum sp. JPD-1.</title>
        <authorList>
            <person name="Goris T."/>
        </authorList>
    </citation>
    <scope>NUCLEOTIDE SEQUENCE [LARGE SCALE GENOMIC DNA]</scope>
    <source>
        <strain evidence="2">JPD-1</strain>
    </source>
</reference>